<proteinExistence type="predicted"/>
<organism evidence="2 3">
    <name type="scientific">Brevundimonas intermedia</name>
    <dbReference type="NCBI Taxonomy" id="74315"/>
    <lineage>
        <taxon>Bacteria</taxon>
        <taxon>Pseudomonadati</taxon>
        <taxon>Pseudomonadota</taxon>
        <taxon>Alphaproteobacteria</taxon>
        <taxon>Caulobacterales</taxon>
        <taxon>Caulobacteraceae</taxon>
        <taxon>Brevundimonas</taxon>
    </lineage>
</organism>
<feature type="compositionally biased region" description="Basic and acidic residues" evidence="1">
    <location>
        <begin position="36"/>
        <end position="51"/>
    </location>
</feature>
<evidence type="ECO:0000256" key="1">
    <source>
        <dbReference type="SAM" id="MobiDB-lite"/>
    </source>
</evidence>
<gene>
    <name evidence="2" type="ORF">GCM10017620_03480</name>
</gene>
<evidence type="ECO:0000313" key="2">
    <source>
        <dbReference type="EMBL" id="GLK47375.1"/>
    </source>
</evidence>
<feature type="region of interest" description="Disordered" evidence="1">
    <location>
        <begin position="1"/>
        <end position="75"/>
    </location>
</feature>
<evidence type="ECO:0008006" key="4">
    <source>
        <dbReference type="Google" id="ProtNLM"/>
    </source>
</evidence>
<accession>A0ABQ5T5I7</accession>
<keyword evidence="3" id="KW-1185">Reference proteome</keyword>
<reference evidence="2" key="2">
    <citation type="submission" date="2023-01" db="EMBL/GenBank/DDBJ databases">
        <authorList>
            <person name="Sun Q."/>
            <person name="Evtushenko L."/>
        </authorList>
    </citation>
    <scope>NUCLEOTIDE SEQUENCE</scope>
    <source>
        <strain evidence="2">VKM B-1499</strain>
    </source>
</reference>
<evidence type="ECO:0000313" key="3">
    <source>
        <dbReference type="Proteomes" id="UP001143509"/>
    </source>
</evidence>
<dbReference type="Proteomes" id="UP001143509">
    <property type="component" value="Unassembled WGS sequence"/>
</dbReference>
<dbReference type="EMBL" id="BSFD01000001">
    <property type="protein sequence ID" value="GLK47375.1"/>
    <property type="molecule type" value="Genomic_DNA"/>
</dbReference>
<reference evidence="2" key="1">
    <citation type="journal article" date="2014" name="Int. J. Syst. Evol. Microbiol.">
        <title>Complete genome of a new Firmicutes species belonging to the dominant human colonic microbiota ('Ruminococcus bicirculans') reveals two chromosomes and a selective capacity to utilize plant glucans.</title>
        <authorList>
            <consortium name="NISC Comparative Sequencing Program"/>
            <person name="Wegmann U."/>
            <person name="Louis P."/>
            <person name="Goesmann A."/>
            <person name="Henrissat B."/>
            <person name="Duncan S.H."/>
            <person name="Flint H.J."/>
        </authorList>
    </citation>
    <scope>NUCLEOTIDE SEQUENCE</scope>
    <source>
        <strain evidence="2">VKM B-1499</strain>
    </source>
</reference>
<comment type="caution">
    <text evidence="2">The sequence shown here is derived from an EMBL/GenBank/DDBJ whole genome shotgun (WGS) entry which is preliminary data.</text>
</comment>
<sequence length="75" mass="7828">MSRLVGQAETLLGPLEGPEHGDEKDQQRHKGAAAKDGQDHGRTDQGEEKARKTIATLVADPPNGHPPGVAAALAK</sequence>
<name>A0ABQ5T5I7_9CAUL</name>
<feature type="compositionally biased region" description="Basic and acidic residues" evidence="1">
    <location>
        <begin position="17"/>
        <end position="28"/>
    </location>
</feature>
<protein>
    <recommendedName>
        <fullName evidence="4">CsbD family protein</fullName>
    </recommendedName>
</protein>